<gene>
    <name evidence="1" type="ORF">K488DRAFT_73663</name>
</gene>
<proteinExistence type="predicted"/>
<keyword evidence="2" id="KW-1185">Reference proteome</keyword>
<evidence type="ECO:0000313" key="2">
    <source>
        <dbReference type="Proteomes" id="UP000814128"/>
    </source>
</evidence>
<name>A0ACB8QA77_9AGAM</name>
<reference evidence="1" key="2">
    <citation type="journal article" date="2022" name="New Phytol.">
        <title>Evolutionary transition to the ectomycorrhizal habit in the genomes of a hyperdiverse lineage of mushroom-forming fungi.</title>
        <authorList>
            <person name="Looney B."/>
            <person name="Miyauchi S."/>
            <person name="Morin E."/>
            <person name="Drula E."/>
            <person name="Courty P.E."/>
            <person name="Kohler A."/>
            <person name="Kuo A."/>
            <person name="LaButti K."/>
            <person name="Pangilinan J."/>
            <person name="Lipzen A."/>
            <person name="Riley R."/>
            <person name="Andreopoulos W."/>
            <person name="He G."/>
            <person name="Johnson J."/>
            <person name="Nolan M."/>
            <person name="Tritt A."/>
            <person name="Barry K.W."/>
            <person name="Grigoriev I.V."/>
            <person name="Nagy L.G."/>
            <person name="Hibbett D."/>
            <person name="Henrissat B."/>
            <person name="Matheny P.B."/>
            <person name="Labbe J."/>
            <person name="Martin F.M."/>
        </authorList>
    </citation>
    <scope>NUCLEOTIDE SEQUENCE</scope>
    <source>
        <strain evidence="1">EC-137</strain>
    </source>
</reference>
<evidence type="ECO:0000313" key="1">
    <source>
        <dbReference type="EMBL" id="KAI0028575.1"/>
    </source>
</evidence>
<sequence length="252" mass="26917">MPPKGISSVTLGLRFMQNAARVEEAEAAAGPSGPAAPAVPLQDDSHWEIAGSAKEGWGILSPSTPVQQTTVVHEQSYLPFLFSQGDASTSSQESKVRGRRKWNKRGQEVLEEEKPPALDVKSSVSLSQLSSISGSAGGYIAPVVKAEKKFKLMASVRDKTALQAISSGGVGTDLHRSKDSSPDQLITTSSGFGGSRATFLKPAGVDMPSVKQKSLRTDASDTITNGKRAREGQDNREKRRKKNKKVDVKAEE</sequence>
<protein>
    <submittedName>
        <fullName evidence="1">Uncharacterized protein</fullName>
    </submittedName>
</protein>
<accession>A0ACB8QA77</accession>
<dbReference type="EMBL" id="MU273741">
    <property type="protein sequence ID" value="KAI0028575.1"/>
    <property type="molecule type" value="Genomic_DNA"/>
</dbReference>
<comment type="caution">
    <text evidence="1">The sequence shown here is derived from an EMBL/GenBank/DDBJ whole genome shotgun (WGS) entry which is preliminary data.</text>
</comment>
<organism evidence="1 2">
    <name type="scientific">Vararia minispora EC-137</name>
    <dbReference type="NCBI Taxonomy" id="1314806"/>
    <lineage>
        <taxon>Eukaryota</taxon>
        <taxon>Fungi</taxon>
        <taxon>Dikarya</taxon>
        <taxon>Basidiomycota</taxon>
        <taxon>Agaricomycotina</taxon>
        <taxon>Agaricomycetes</taxon>
        <taxon>Russulales</taxon>
        <taxon>Lachnocladiaceae</taxon>
        <taxon>Vararia</taxon>
    </lineage>
</organism>
<reference evidence="1" key="1">
    <citation type="submission" date="2021-02" db="EMBL/GenBank/DDBJ databases">
        <authorList>
            <consortium name="DOE Joint Genome Institute"/>
            <person name="Ahrendt S."/>
            <person name="Looney B.P."/>
            <person name="Miyauchi S."/>
            <person name="Morin E."/>
            <person name="Drula E."/>
            <person name="Courty P.E."/>
            <person name="Chicoki N."/>
            <person name="Fauchery L."/>
            <person name="Kohler A."/>
            <person name="Kuo A."/>
            <person name="Labutti K."/>
            <person name="Pangilinan J."/>
            <person name="Lipzen A."/>
            <person name="Riley R."/>
            <person name="Andreopoulos W."/>
            <person name="He G."/>
            <person name="Johnson J."/>
            <person name="Barry K.W."/>
            <person name="Grigoriev I.V."/>
            <person name="Nagy L."/>
            <person name="Hibbett D."/>
            <person name="Henrissat B."/>
            <person name="Matheny P.B."/>
            <person name="Labbe J."/>
            <person name="Martin F."/>
        </authorList>
    </citation>
    <scope>NUCLEOTIDE SEQUENCE</scope>
    <source>
        <strain evidence="1">EC-137</strain>
    </source>
</reference>
<dbReference type="Proteomes" id="UP000814128">
    <property type="component" value="Unassembled WGS sequence"/>
</dbReference>